<feature type="domain" description="Lysozyme inhibitor LprI-like N-terminal" evidence="2">
    <location>
        <begin position="36"/>
        <end position="129"/>
    </location>
</feature>
<reference evidence="3 4" key="1">
    <citation type="journal article" date="2017" name="Int. J. Syst. Evol. Microbiol.">
        <title>Rouxiella badensis sp. nov. and Rouxiella silvae sp. nov. isolated from peat bog soil in Germany and emendation of the genus description.</title>
        <authorList>
            <person name="Le Fleche-Mateos A."/>
            <person name="Kugler J.H."/>
            <person name="Hansen S.H."/>
            <person name="Syldatk C."/>
            <person name="Hausmann R."/>
            <person name="Lomprez F."/>
            <person name="Vandenbogaert M."/>
            <person name="Manuguerra J.C."/>
            <person name="Grimont P.A."/>
        </authorList>
    </citation>
    <scope>NUCLEOTIDE SEQUENCE [LARGE SCALE GENOMIC DNA]</scope>
    <source>
        <strain evidence="3 4">DSM 100043</strain>
    </source>
</reference>
<name>A0A1X0WGD7_9GAMM</name>
<dbReference type="AlphaFoldDB" id="A0A1X0WGD7"/>
<keyword evidence="4" id="KW-1185">Reference proteome</keyword>
<comment type="caution">
    <text evidence="3">The sequence shown here is derived from an EMBL/GenBank/DDBJ whole genome shotgun (WGS) entry which is preliminary data.</text>
</comment>
<evidence type="ECO:0000313" key="3">
    <source>
        <dbReference type="EMBL" id="ORJ25830.1"/>
    </source>
</evidence>
<feature type="signal peptide" evidence="1">
    <location>
        <begin position="1"/>
        <end position="22"/>
    </location>
</feature>
<dbReference type="GeneID" id="93566696"/>
<evidence type="ECO:0000256" key="1">
    <source>
        <dbReference type="SAM" id="SignalP"/>
    </source>
</evidence>
<gene>
    <name evidence="3" type="ORF">BS640_09250</name>
</gene>
<protein>
    <recommendedName>
        <fullName evidence="2">Lysozyme inhibitor LprI-like N-terminal domain-containing protein</fullName>
    </recommendedName>
</protein>
<dbReference type="EMBL" id="MRWE01000012">
    <property type="protein sequence ID" value="ORJ25830.1"/>
    <property type="molecule type" value="Genomic_DNA"/>
</dbReference>
<keyword evidence="1" id="KW-0732">Signal</keyword>
<dbReference type="Proteomes" id="UP000192536">
    <property type="component" value="Unassembled WGS sequence"/>
</dbReference>
<evidence type="ECO:0000259" key="2">
    <source>
        <dbReference type="Pfam" id="PF07007"/>
    </source>
</evidence>
<evidence type="ECO:0000313" key="4">
    <source>
        <dbReference type="Proteomes" id="UP000192536"/>
    </source>
</evidence>
<proteinExistence type="predicted"/>
<dbReference type="Gene3D" id="1.20.1270.180">
    <property type="match status" value="1"/>
</dbReference>
<dbReference type="Pfam" id="PF07007">
    <property type="entry name" value="LprI"/>
    <property type="match status" value="1"/>
</dbReference>
<dbReference type="RefSeq" id="WP_017491950.1">
    <property type="nucleotide sequence ID" value="NZ_CP114062.1"/>
</dbReference>
<feature type="chain" id="PRO_5010855856" description="Lysozyme inhibitor LprI-like N-terminal domain-containing protein" evidence="1">
    <location>
        <begin position="23"/>
        <end position="143"/>
    </location>
</feature>
<organism evidence="3 4">
    <name type="scientific">Rouxiella badensis</name>
    <dbReference type="NCBI Taxonomy" id="1646377"/>
    <lineage>
        <taxon>Bacteria</taxon>
        <taxon>Pseudomonadati</taxon>
        <taxon>Pseudomonadota</taxon>
        <taxon>Gammaproteobacteria</taxon>
        <taxon>Enterobacterales</taxon>
        <taxon>Yersiniaceae</taxon>
        <taxon>Rouxiella</taxon>
    </lineage>
</organism>
<dbReference type="InterPro" id="IPR009739">
    <property type="entry name" value="LprI-like_N"/>
</dbReference>
<accession>A0A1X0WGD7</accession>
<sequence>MKKLWLLILCPSVLLTALAAHAEVPGKAIDQKIEACSKKAVSTLDSEACLQQGYTDWDKELNVQYQALLKGQPAAVKKAIVQSQRDWLTYQKSYFNALDNFYRQQQGTVWGIVDAQAKLDFIRHKAIELNAFAGSLDLSNGQG</sequence>